<dbReference type="InterPro" id="IPR036322">
    <property type="entry name" value="WD40_repeat_dom_sf"/>
</dbReference>
<protein>
    <recommendedName>
        <fullName evidence="6">Anaphase-promoting complex subunit 4-like WD40 domain-containing protein</fullName>
    </recommendedName>
</protein>
<gene>
    <name evidence="7" type="ORF">OHK93_003133</name>
</gene>
<dbReference type="SMART" id="SM00320">
    <property type="entry name" value="WD40"/>
    <property type="match status" value="5"/>
</dbReference>
<dbReference type="InterPro" id="IPR001680">
    <property type="entry name" value="WD40_rpt"/>
</dbReference>
<evidence type="ECO:0000259" key="6">
    <source>
        <dbReference type="Pfam" id="PF12894"/>
    </source>
</evidence>
<dbReference type="GO" id="GO:0034967">
    <property type="term" value="C:Set3 complex"/>
    <property type="evidence" value="ECO:0007669"/>
    <property type="project" value="TreeGrafter"/>
</dbReference>
<reference evidence="7" key="1">
    <citation type="journal article" date="2023" name="Genome Biol. Evol.">
        <title>First Whole Genome Sequence and Flow Cytometry Genome Size Data for the Lichen-Forming Fungus Ramalina farinacea (Ascomycota).</title>
        <authorList>
            <person name="Llewellyn T."/>
            <person name="Mian S."/>
            <person name="Hill R."/>
            <person name="Leitch I.J."/>
            <person name="Gaya E."/>
        </authorList>
    </citation>
    <scope>NUCLEOTIDE SEQUENCE</scope>
    <source>
        <strain evidence="7">LIQ254RAFAR</strain>
    </source>
</reference>
<dbReference type="InterPro" id="IPR015943">
    <property type="entry name" value="WD40/YVTN_repeat-like_dom_sf"/>
</dbReference>
<name>A0AA43QSZ0_9LECA</name>
<evidence type="ECO:0000256" key="1">
    <source>
        <dbReference type="ARBA" id="ARBA00004123"/>
    </source>
</evidence>
<dbReference type="Gene3D" id="1.20.960.30">
    <property type="match status" value="1"/>
</dbReference>
<evidence type="ECO:0000256" key="4">
    <source>
        <dbReference type="ARBA" id="ARBA00023242"/>
    </source>
</evidence>
<dbReference type="InterPro" id="IPR045183">
    <property type="entry name" value="Ebi-like"/>
</dbReference>
<comment type="caution">
    <text evidence="7">The sequence shown here is derived from an EMBL/GenBank/DDBJ whole genome shotgun (WGS) entry which is preliminary data.</text>
</comment>
<accession>A0AA43QSZ0</accession>
<evidence type="ECO:0000313" key="8">
    <source>
        <dbReference type="Proteomes" id="UP001161017"/>
    </source>
</evidence>
<keyword evidence="2" id="KW-0853">WD repeat</keyword>
<dbReference type="Pfam" id="PF00400">
    <property type="entry name" value="WD40"/>
    <property type="match status" value="1"/>
</dbReference>
<dbReference type="PANTHER" id="PTHR22846:SF2">
    <property type="entry name" value="F-BOX-LIKE_WD REPEAT-CONTAINING PROTEIN EBI"/>
    <property type="match status" value="1"/>
</dbReference>
<evidence type="ECO:0000256" key="5">
    <source>
        <dbReference type="SAM" id="MobiDB-lite"/>
    </source>
</evidence>
<dbReference type="AlphaFoldDB" id="A0AA43QSZ0"/>
<dbReference type="Gene3D" id="2.130.10.10">
    <property type="entry name" value="YVTN repeat-like/Quinoprotein amine dehydrogenase"/>
    <property type="match status" value="1"/>
</dbReference>
<feature type="region of interest" description="Disordered" evidence="5">
    <location>
        <begin position="175"/>
        <end position="197"/>
    </location>
</feature>
<dbReference type="SUPFAM" id="SSF50978">
    <property type="entry name" value="WD40 repeat-like"/>
    <property type="match status" value="1"/>
</dbReference>
<keyword evidence="8" id="KW-1185">Reference proteome</keyword>
<keyword evidence="3" id="KW-0677">Repeat</keyword>
<feature type="domain" description="Anaphase-promoting complex subunit 4-like WD40" evidence="6">
    <location>
        <begin position="294"/>
        <end position="356"/>
    </location>
</feature>
<proteinExistence type="predicted"/>
<dbReference type="GO" id="GO:0003714">
    <property type="term" value="F:transcription corepressor activity"/>
    <property type="evidence" value="ECO:0007669"/>
    <property type="project" value="InterPro"/>
</dbReference>
<dbReference type="Pfam" id="PF12894">
    <property type="entry name" value="ANAPC4_WD40"/>
    <property type="match status" value="1"/>
</dbReference>
<keyword evidence="4" id="KW-0539">Nucleus</keyword>
<dbReference type="EMBL" id="JAPUFD010000016">
    <property type="protein sequence ID" value="MDI1491922.1"/>
    <property type="molecule type" value="Genomic_DNA"/>
</dbReference>
<sequence>MAEGALTSDHVNYLIWSITELIKSHRRYLQESGYGHAAVKLQQHWMRERDPQSLPFSRQIDRRALVALIQKGLRYHQLEDGQSKSAVDDGISAATLFFGTENGRGAFNNHDFQPSRQLIEQHSQPNRKKTRDSDINGLALDFHPAEPAAKRSRLNNDHETTQADLMRIDQNGYSHELHERQSSHTPADYPVGDEPHAVNGMDIDDESDEPQNAPPILTLTDGQSVGIQSDTVNDLTPNTSLLTLPEKHNIMHTAWNPQNSVLATGGDALCRLWNITKEAALADQYRARSYQDLLQTSDDLLVTSLAWSPDGRLLAVATRSDASELTGTVSTWTDTGKALDDLSVGQEMVIKLRWNDRGTLLLGVTSSGDGKSSLIVWDIDTSRPLPPIQCEKIIADARWTGPSTITVCGDGAIGRWDVSAQQGFTWAHKADTRITGSNWTHISHVPSSDILMVFDEEAGHFIQLESNGDLSNYQRVHSDAITSIAYHPGFGNMPLNTRTATSSLDGTIKCYTNTTPFRKMTFGQNAPPLAVKFSPDGLLAAANQNKVLIWDPNEGEVPLAIWKGDLSKSAKPALTNGHSADRDSGIGDDATEDGMSEPGVSLDWDSEGNRIALGVGNQVSVVR</sequence>
<comment type="subcellular location">
    <subcellularLocation>
        <location evidence="1">Nucleus</location>
    </subcellularLocation>
</comment>
<dbReference type="InterPro" id="IPR024977">
    <property type="entry name" value="Apc4-like_WD40_dom"/>
</dbReference>
<dbReference type="Proteomes" id="UP001161017">
    <property type="component" value="Unassembled WGS sequence"/>
</dbReference>
<evidence type="ECO:0000256" key="2">
    <source>
        <dbReference type="ARBA" id="ARBA00022574"/>
    </source>
</evidence>
<evidence type="ECO:0000313" key="7">
    <source>
        <dbReference type="EMBL" id="MDI1491922.1"/>
    </source>
</evidence>
<dbReference type="GO" id="GO:0006357">
    <property type="term" value="P:regulation of transcription by RNA polymerase II"/>
    <property type="evidence" value="ECO:0007669"/>
    <property type="project" value="TreeGrafter"/>
</dbReference>
<evidence type="ECO:0000256" key="3">
    <source>
        <dbReference type="ARBA" id="ARBA00022737"/>
    </source>
</evidence>
<feature type="region of interest" description="Disordered" evidence="5">
    <location>
        <begin position="572"/>
        <end position="603"/>
    </location>
</feature>
<organism evidence="7 8">
    <name type="scientific">Ramalina farinacea</name>
    <dbReference type="NCBI Taxonomy" id="258253"/>
    <lineage>
        <taxon>Eukaryota</taxon>
        <taxon>Fungi</taxon>
        <taxon>Dikarya</taxon>
        <taxon>Ascomycota</taxon>
        <taxon>Pezizomycotina</taxon>
        <taxon>Lecanoromycetes</taxon>
        <taxon>OSLEUM clade</taxon>
        <taxon>Lecanoromycetidae</taxon>
        <taxon>Lecanorales</taxon>
        <taxon>Lecanorineae</taxon>
        <taxon>Ramalinaceae</taxon>
        <taxon>Ramalina</taxon>
    </lineage>
</organism>
<dbReference type="PANTHER" id="PTHR22846">
    <property type="entry name" value="WD40 REPEAT PROTEIN"/>
    <property type="match status" value="1"/>
</dbReference>